<evidence type="ECO:0000256" key="11">
    <source>
        <dbReference type="RuleBase" id="RU004136"/>
    </source>
</evidence>
<dbReference type="GO" id="GO:0005524">
    <property type="term" value="F:ATP binding"/>
    <property type="evidence" value="ECO:0007669"/>
    <property type="project" value="UniProtKB-UniRule"/>
</dbReference>
<accession>A0A1M4ZVT9</accession>
<evidence type="ECO:0000256" key="9">
    <source>
        <dbReference type="ARBA" id="ARBA00023316"/>
    </source>
</evidence>
<keyword evidence="7 10" id="KW-0573">Peptidoglycan synthesis</keyword>
<comment type="subcellular location">
    <subcellularLocation>
        <location evidence="10 11">Cytoplasm</location>
    </subcellularLocation>
</comment>
<evidence type="ECO:0000256" key="10">
    <source>
        <dbReference type="HAMAP-Rule" id="MF_02019"/>
    </source>
</evidence>
<dbReference type="HAMAP" id="MF_02019">
    <property type="entry name" value="MurF"/>
    <property type="match status" value="1"/>
</dbReference>
<comment type="catalytic activity">
    <reaction evidence="10 11">
        <text>D-alanyl-D-alanine + UDP-N-acetyl-alpha-D-muramoyl-L-alanyl-gamma-D-glutamyl-meso-2,6-diaminopimelate + ATP = UDP-N-acetyl-alpha-D-muramoyl-L-alanyl-gamma-D-glutamyl-meso-2,6-diaminopimeloyl-D-alanyl-D-alanine + ADP + phosphate + H(+)</text>
        <dbReference type="Rhea" id="RHEA:28374"/>
        <dbReference type="ChEBI" id="CHEBI:15378"/>
        <dbReference type="ChEBI" id="CHEBI:30616"/>
        <dbReference type="ChEBI" id="CHEBI:43474"/>
        <dbReference type="ChEBI" id="CHEBI:57822"/>
        <dbReference type="ChEBI" id="CHEBI:61386"/>
        <dbReference type="ChEBI" id="CHEBI:83905"/>
        <dbReference type="ChEBI" id="CHEBI:456216"/>
        <dbReference type="EC" id="6.3.2.10"/>
    </reaction>
</comment>
<dbReference type="InterPro" id="IPR000713">
    <property type="entry name" value="Mur_ligase_N"/>
</dbReference>
<keyword evidence="5 10" id="KW-0067">ATP-binding</keyword>
<dbReference type="STRING" id="1122133.SAMN02745157_1939"/>
<evidence type="ECO:0000256" key="8">
    <source>
        <dbReference type="ARBA" id="ARBA00023306"/>
    </source>
</evidence>
<dbReference type="GO" id="GO:0005737">
    <property type="term" value="C:cytoplasm"/>
    <property type="evidence" value="ECO:0007669"/>
    <property type="project" value="UniProtKB-SubCell"/>
</dbReference>
<dbReference type="GO" id="GO:0051301">
    <property type="term" value="P:cell division"/>
    <property type="evidence" value="ECO:0007669"/>
    <property type="project" value="UniProtKB-KW"/>
</dbReference>
<dbReference type="InterPro" id="IPR035911">
    <property type="entry name" value="MurE/MurF_N"/>
</dbReference>
<dbReference type="Pfam" id="PF02875">
    <property type="entry name" value="Mur_ligase_C"/>
    <property type="match status" value="1"/>
</dbReference>
<dbReference type="EMBL" id="FQUP01000001">
    <property type="protein sequence ID" value="SHF22139.1"/>
    <property type="molecule type" value="Genomic_DNA"/>
</dbReference>
<dbReference type="UniPathway" id="UPA00219"/>
<evidence type="ECO:0000256" key="7">
    <source>
        <dbReference type="ARBA" id="ARBA00022984"/>
    </source>
</evidence>
<reference evidence="15 16" key="1">
    <citation type="submission" date="2016-11" db="EMBL/GenBank/DDBJ databases">
        <authorList>
            <person name="Jaros S."/>
            <person name="Januszkiewicz K."/>
            <person name="Wedrychowicz H."/>
        </authorList>
    </citation>
    <scope>NUCLEOTIDE SEQUENCE [LARGE SCALE GENOMIC DNA]</scope>
    <source>
        <strain evidence="15 16">DSM 19436</strain>
    </source>
</reference>
<dbReference type="SUPFAM" id="SSF53623">
    <property type="entry name" value="MurD-like peptide ligases, catalytic domain"/>
    <property type="match status" value="1"/>
</dbReference>
<dbReference type="InterPro" id="IPR005863">
    <property type="entry name" value="UDP-N-AcMur_synth"/>
</dbReference>
<feature type="domain" description="Mur ligase C-terminal" evidence="13">
    <location>
        <begin position="341"/>
        <end position="453"/>
    </location>
</feature>
<feature type="domain" description="Mur ligase central" evidence="14">
    <location>
        <begin position="113"/>
        <end position="303"/>
    </location>
</feature>
<dbReference type="GO" id="GO:0008766">
    <property type="term" value="F:UDP-N-acetylmuramoylalanyl-D-glutamyl-2,6-diaminopimelate-D-alanyl-D-alanine ligase activity"/>
    <property type="evidence" value="ECO:0007669"/>
    <property type="project" value="RHEA"/>
</dbReference>
<dbReference type="GO" id="GO:0009252">
    <property type="term" value="P:peptidoglycan biosynthetic process"/>
    <property type="evidence" value="ECO:0007669"/>
    <property type="project" value="UniProtKB-UniRule"/>
</dbReference>
<comment type="pathway">
    <text evidence="10 11">Cell wall biogenesis; peptidoglycan biosynthesis.</text>
</comment>
<dbReference type="InterPro" id="IPR036615">
    <property type="entry name" value="Mur_ligase_C_dom_sf"/>
</dbReference>
<evidence type="ECO:0000256" key="1">
    <source>
        <dbReference type="ARBA" id="ARBA00022490"/>
    </source>
</evidence>
<keyword evidence="8 10" id="KW-0131">Cell cycle</keyword>
<evidence type="ECO:0000259" key="13">
    <source>
        <dbReference type="Pfam" id="PF02875"/>
    </source>
</evidence>
<dbReference type="Gene3D" id="3.90.190.20">
    <property type="entry name" value="Mur ligase, C-terminal domain"/>
    <property type="match status" value="1"/>
</dbReference>
<dbReference type="PANTHER" id="PTHR43024:SF1">
    <property type="entry name" value="UDP-N-ACETYLMURAMOYL-TRIPEPTIDE--D-ALANYL-D-ALANINE LIGASE"/>
    <property type="match status" value="1"/>
</dbReference>
<gene>
    <name evidence="10" type="primary">murF</name>
    <name evidence="15" type="ORF">SAMN02745157_1939</name>
</gene>
<evidence type="ECO:0000313" key="15">
    <source>
        <dbReference type="EMBL" id="SHF22139.1"/>
    </source>
</evidence>
<keyword evidence="6 10" id="KW-0133">Cell shape</keyword>
<dbReference type="GO" id="GO:0047480">
    <property type="term" value="F:UDP-N-acetylmuramoyl-tripeptide-D-alanyl-D-alanine ligase activity"/>
    <property type="evidence" value="ECO:0007669"/>
    <property type="project" value="UniProtKB-UniRule"/>
</dbReference>
<dbReference type="InterPro" id="IPR036565">
    <property type="entry name" value="Mur-like_cat_sf"/>
</dbReference>
<evidence type="ECO:0000256" key="2">
    <source>
        <dbReference type="ARBA" id="ARBA00022598"/>
    </source>
</evidence>
<dbReference type="PANTHER" id="PTHR43024">
    <property type="entry name" value="UDP-N-ACETYLMURAMOYL-TRIPEPTIDE--D-ALANYL-D-ALANINE LIGASE"/>
    <property type="match status" value="1"/>
</dbReference>
<dbReference type="AlphaFoldDB" id="A0A1M4ZVT9"/>
<dbReference type="Pfam" id="PF01225">
    <property type="entry name" value="Mur_ligase"/>
    <property type="match status" value="1"/>
</dbReference>
<evidence type="ECO:0000259" key="14">
    <source>
        <dbReference type="Pfam" id="PF08245"/>
    </source>
</evidence>
<feature type="domain" description="Mur ligase N-terminal catalytic" evidence="12">
    <location>
        <begin position="27"/>
        <end position="74"/>
    </location>
</feature>
<evidence type="ECO:0000313" key="16">
    <source>
        <dbReference type="Proteomes" id="UP000184485"/>
    </source>
</evidence>
<evidence type="ECO:0000256" key="5">
    <source>
        <dbReference type="ARBA" id="ARBA00022840"/>
    </source>
</evidence>
<dbReference type="SUPFAM" id="SSF63418">
    <property type="entry name" value="MurE/MurF N-terminal domain"/>
    <property type="match status" value="1"/>
</dbReference>
<dbReference type="Pfam" id="PF08245">
    <property type="entry name" value="Mur_ligase_M"/>
    <property type="match status" value="1"/>
</dbReference>
<dbReference type="InterPro" id="IPR051046">
    <property type="entry name" value="MurCDEF_CellWall_CoF430Synth"/>
</dbReference>
<dbReference type="NCBIfam" id="TIGR01143">
    <property type="entry name" value="murF"/>
    <property type="match status" value="1"/>
</dbReference>
<keyword evidence="2 10" id="KW-0436">Ligase</keyword>
<dbReference type="GO" id="GO:0071555">
    <property type="term" value="P:cell wall organization"/>
    <property type="evidence" value="ECO:0007669"/>
    <property type="project" value="UniProtKB-KW"/>
</dbReference>
<dbReference type="SUPFAM" id="SSF53244">
    <property type="entry name" value="MurD-like peptide ligases, peptide-binding domain"/>
    <property type="match status" value="1"/>
</dbReference>
<comment type="function">
    <text evidence="10 11">Involved in cell wall formation. Catalyzes the final step in the synthesis of UDP-N-acetylmuramoyl-pentapeptide, the precursor of murein.</text>
</comment>
<dbReference type="EC" id="6.3.2.10" evidence="10 11"/>
<evidence type="ECO:0000256" key="3">
    <source>
        <dbReference type="ARBA" id="ARBA00022618"/>
    </source>
</evidence>
<keyword evidence="16" id="KW-1185">Reference proteome</keyword>
<name>A0A1M4ZVT9_9HYPH</name>
<dbReference type="Proteomes" id="UP000184485">
    <property type="component" value="Unassembled WGS sequence"/>
</dbReference>
<dbReference type="OrthoDB" id="9801978at2"/>
<dbReference type="RefSeq" id="WP_073052426.1">
    <property type="nucleotide sequence ID" value="NZ_FQUP01000001.1"/>
</dbReference>
<comment type="similarity">
    <text evidence="10">Belongs to the MurCDEF family. MurF subfamily.</text>
</comment>
<keyword evidence="3 10" id="KW-0132">Cell division</keyword>
<dbReference type="InterPro" id="IPR013221">
    <property type="entry name" value="Mur_ligase_cen"/>
</dbReference>
<evidence type="ECO:0000259" key="12">
    <source>
        <dbReference type="Pfam" id="PF01225"/>
    </source>
</evidence>
<keyword evidence="4 10" id="KW-0547">Nucleotide-binding</keyword>
<keyword evidence="9 10" id="KW-0961">Cell wall biogenesis/degradation</keyword>
<evidence type="ECO:0000256" key="6">
    <source>
        <dbReference type="ARBA" id="ARBA00022960"/>
    </source>
</evidence>
<sequence length="487" mass="50697">MTEPLWTFEALVAAMRGRPTSTAAPAISGISIDSRTVKPGDAFFAIRGDRFDGHDFVGKAAAQGAAVAVIAEDRLSALGRLTIPLVVVGDVLAALESLGRAARARSVAGIAAVTGSVGKTTTKEMLARALAATGPTHFSPASFNNHWGVPLTLARMPADAAYAVFEIGMNHPGEIVPLVQQVRPHVGIITTIEPVHVEFFPDGIEGITRAKAEIFAGIERGGVAILNRDNPQFEPLALMAIDSGVERVLGFGENGDAEARLTAIDLLPDHSSVKADILGREVRFTIGAPGRHLVQNALAVLLAVHILGGDLDLAADSLSGMAAPAGRGAQHVLSLGEGEALLIDESYNANPTSMRAAIAVLAASKPAPGGKRIAVLGDMLELGERSGEMHAGLVEPLTAAGIDRVYCAGRLMQALWSVLPSDMQGQYAETAEELDVILGDAIAGGDVIMVKGSKGSRMTPLVERLTTRFAKPEPDNAGQDPEIEGLA</sequence>
<dbReference type="NCBIfam" id="NF010693">
    <property type="entry name" value="PRK14093.1"/>
    <property type="match status" value="1"/>
</dbReference>
<feature type="binding site" evidence="10">
    <location>
        <begin position="115"/>
        <end position="121"/>
    </location>
    <ligand>
        <name>ATP</name>
        <dbReference type="ChEBI" id="CHEBI:30616"/>
    </ligand>
</feature>
<evidence type="ECO:0000256" key="4">
    <source>
        <dbReference type="ARBA" id="ARBA00022741"/>
    </source>
</evidence>
<dbReference type="GO" id="GO:0008360">
    <property type="term" value="P:regulation of cell shape"/>
    <property type="evidence" value="ECO:0007669"/>
    <property type="project" value="UniProtKB-KW"/>
</dbReference>
<organism evidence="15 16">
    <name type="scientific">Kaistia soli DSM 19436</name>
    <dbReference type="NCBI Taxonomy" id="1122133"/>
    <lineage>
        <taxon>Bacteria</taxon>
        <taxon>Pseudomonadati</taxon>
        <taxon>Pseudomonadota</taxon>
        <taxon>Alphaproteobacteria</taxon>
        <taxon>Hyphomicrobiales</taxon>
        <taxon>Kaistiaceae</taxon>
        <taxon>Kaistia</taxon>
    </lineage>
</organism>
<dbReference type="InterPro" id="IPR004101">
    <property type="entry name" value="Mur_ligase_C"/>
</dbReference>
<keyword evidence="1 10" id="KW-0963">Cytoplasm</keyword>
<dbReference type="Gene3D" id="3.40.1190.10">
    <property type="entry name" value="Mur-like, catalytic domain"/>
    <property type="match status" value="1"/>
</dbReference>
<dbReference type="Gene3D" id="3.40.1390.10">
    <property type="entry name" value="MurE/MurF, N-terminal domain"/>
    <property type="match status" value="1"/>
</dbReference>
<proteinExistence type="inferred from homology"/>
<protein>
    <recommendedName>
        <fullName evidence="10 11">UDP-N-acetylmuramoyl-tripeptide--D-alanyl-D-alanine ligase</fullName>
        <ecNumber evidence="10 11">6.3.2.10</ecNumber>
    </recommendedName>
    <alternativeName>
        <fullName evidence="10">D-alanyl-D-alanine-adding enzyme</fullName>
    </alternativeName>
</protein>